<dbReference type="EMBL" id="JACAZE010000004">
    <property type="protein sequence ID" value="KAF7318683.1"/>
    <property type="molecule type" value="Genomic_DNA"/>
</dbReference>
<accession>A0A8H6TJ56</accession>
<feature type="compositionally biased region" description="Basic and acidic residues" evidence="1">
    <location>
        <begin position="27"/>
        <end position="43"/>
    </location>
</feature>
<evidence type="ECO:0000256" key="2">
    <source>
        <dbReference type="SAM" id="Phobius"/>
    </source>
</evidence>
<protein>
    <recommendedName>
        <fullName evidence="5">DUF202 domain-containing protein</fullName>
    </recommendedName>
</protein>
<evidence type="ECO:0000256" key="1">
    <source>
        <dbReference type="SAM" id="MobiDB-lite"/>
    </source>
</evidence>
<keyword evidence="2" id="KW-0472">Membrane</keyword>
<feature type="transmembrane region" description="Helical" evidence="2">
    <location>
        <begin position="100"/>
        <end position="121"/>
    </location>
</feature>
<dbReference type="AlphaFoldDB" id="A0A8H6TJ56"/>
<sequence length="162" mass="17598">MSPSANASTAASLNERTPLLIPTRPGHGFDSDAQHEDVHRDDCNTPGTPSLKLPGLSHQPSFRSFTGILQTLIQIFFVSDLNSESPGHRPKRLKSYGRPLAAASIVMALITLTFGVSRYFAIQTSLLDGNFPVTRIRIGLLTLALAGLIIAMFVVLMEHGRF</sequence>
<feature type="compositionally biased region" description="Polar residues" evidence="1">
    <location>
        <begin position="1"/>
        <end position="15"/>
    </location>
</feature>
<keyword evidence="2" id="KW-0812">Transmembrane</keyword>
<evidence type="ECO:0008006" key="5">
    <source>
        <dbReference type="Google" id="ProtNLM"/>
    </source>
</evidence>
<dbReference type="PANTHER" id="PTHR34187">
    <property type="entry name" value="FGR18P"/>
    <property type="match status" value="1"/>
</dbReference>
<organism evidence="3 4">
    <name type="scientific">Mycena chlorophos</name>
    <name type="common">Agaric fungus</name>
    <name type="synonym">Agaricus chlorophos</name>
    <dbReference type="NCBI Taxonomy" id="658473"/>
    <lineage>
        <taxon>Eukaryota</taxon>
        <taxon>Fungi</taxon>
        <taxon>Dikarya</taxon>
        <taxon>Basidiomycota</taxon>
        <taxon>Agaricomycotina</taxon>
        <taxon>Agaricomycetes</taxon>
        <taxon>Agaricomycetidae</taxon>
        <taxon>Agaricales</taxon>
        <taxon>Marasmiineae</taxon>
        <taxon>Mycenaceae</taxon>
        <taxon>Mycena</taxon>
    </lineage>
</organism>
<dbReference type="InterPro" id="IPR052053">
    <property type="entry name" value="IM_YidH-like"/>
</dbReference>
<gene>
    <name evidence="3" type="ORF">HMN09_00380000</name>
</gene>
<name>A0A8H6TJ56_MYCCL</name>
<proteinExistence type="predicted"/>
<feature type="region of interest" description="Disordered" evidence="1">
    <location>
        <begin position="1"/>
        <end position="52"/>
    </location>
</feature>
<evidence type="ECO:0000313" key="3">
    <source>
        <dbReference type="EMBL" id="KAF7318683.1"/>
    </source>
</evidence>
<reference evidence="3" key="1">
    <citation type="submission" date="2020-05" db="EMBL/GenBank/DDBJ databases">
        <title>Mycena genomes resolve the evolution of fungal bioluminescence.</title>
        <authorList>
            <person name="Tsai I.J."/>
        </authorList>
    </citation>
    <scope>NUCLEOTIDE SEQUENCE</scope>
    <source>
        <strain evidence="3">110903Hualien_Pintung</strain>
    </source>
</reference>
<dbReference type="PANTHER" id="PTHR34187:SF2">
    <property type="entry name" value="DUF202 DOMAIN-CONTAINING PROTEIN"/>
    <property type="match status" value="1"/>
</dbReference>
<comment type="caution">
    <text evidence="3">The sequence shown here is derived from an EMBL/GenBank/DDBJ whole genome shotgun (WGS) entry which is preliminary data.</text>
</comment>
<evidence type="ECO:0000313" key="4">
    <source>
        <dbReference type="Proteomes" id="UP000613580"/>
    </source>
</evidence>
<keyword evidence="2" id="KW-1133">Transmembrane helix</keyword>
<dbReference type="Proteomes" id="UP000613580">
    <property type="component" value="Unassembled WGS sequence"/>
</dbReference>
<feature type="transmembrane region" description="Helical" evidence="2">
    <location>
        <begin position="136"/>
        <end position="156"/>
    </location>
</feature>
<keyword evidence="4" id="KW-1185">Reference proteome</keyword>